<gene>
    <name evidence="2" type="ORF">AGERDE_LOCUS10760</name>
</gene>
<dbReference type="AlphaFoldDB" id="A0A9N9GUY3"/>
<proteinExistence type="predicted"/>
<sequence length="602" mass="69462">MESSNFKDILVLIGEENGEKAKKECRLDLSANLYVIRKYLKTHYNIKMGTNAFFISKRGGELSRKDEEKKLGEIIIIENENHIVLKIIIKTKLIDWEQIIENCKLEYGFELHNKNDERPTKKKQIFQFKKYPEDNVLEQSCNLISNSIECHDEADILRVNNNIAKLNVGTNIPWLSICASLGISIDSKKKLHKSNQTSTVYWYVQAVRATIDIPELDAQPTDAFKEAVQNALSKNTDQLKRKALKEVANEFGPFWSKRVLLGGKKVFKENEQHSLNELQNTKENSGSSSINGVNSEVFRNRTLNTTQNTGSKYSYLKVYGGDYNEDESEWIKSLKNYKKWCAIEYKDIALIFEILNEDTRNEIFTLFGPAIVKSDVENIEFDFHKHREDPCVIDFPRKEFLQKSHRIFANVINKRNPEEIFALRLHYNYDSNTPQIVLHRLGKRSKGDETIRYSLQLAWVVIGHTYDFLFNSGYQIICDEVINGETKELEEDPKNGLIMTCLTQVKPNCDNHDPTKSDFFVGSYFFSSNSKIKSCGFGYKVNDTDKKLDLKLVGVDFKINYCVLVGNNNYHGMRTLEKVKATDGIVRYNLSDEIQNLITCDK</sequence>
<name>A0A9N9GUY3_9GLOM</name>
<feature type="non-terminal residue" evidence="2">
    <location>
        <position position="602"/>
    </location>
</feature>
<comment type="caution">
    <text evidence="2">The sequence shown here is derived from an EMBL/GenBank/DDBJ whole genome shotgun (WGS) entry which is preliminary data.</text>
</comment>
<evidence type="ECO:0000313" key="2">
    <source>
        <dbReference type="EMBL" id="CAG8636321.1"/>
    </source>
</evidence>
<organism evidence="2 3">
    <name type="scientific">Ambispora gerdemannii</name>
    <dbReference type="NCBI Taxonomy" id="144530"/>
    <lineage>
        <taxon>Eukaryota</taxon>
        <taxon>Fungi</taxon>
        <taxon>Fungi incertae sedis</taxon>
        <taxon>Mucoromycota</taxon>
        <taxon>Glomeromycotina</taxon>
        <taxon>Glomeromycetes</taxon>
        <taxon>Archaeosporales</taxon>
        <taxon>Ambisporaceae</taxon>
        <taxon>Ambispora</taxon>
    </lineage>
</organism>
<dbReference type="EMBL" id="CAJVPL010003657">
    <property type="protein sequence ID" value="CAG8636321.1"/>
    <property type="molecule type" value="Genomic_DNA"/>
</dbReference>
<keyword evidence="3" id="KW-1185">Reference proteome</keyword>
<dbReference type="Proteomes" id="UP000789831">
    <property type="component" value="Unassembled WGS sequence"/>
</dbReference>
<dbReference type="InterPro" id="IPR054586">
    <property type="entry name" value="MACPF_1_fungal"/>
</dbReference>
<reference evidence="2" key="1">
    <citation type="submission" date="2021-06" db="EMBL/GenBank/DDBJ databases">
        <authorList>
            <person name="Kallberg Y."/>
            <person name="Tangrot J."/>
            <person name="Rosling A."/>
        </authorList>
    </citation>
    <scope>NUCLEOTIDE SEQUENCE</scope>
    <source>
        <strain evidence="2">MT106</strain>
    </source>
</reference>
<feature type="domain" description="MACPF-like" evidence="1">
    <location>
        <begin position="160"/>
        <end position="363"/>
    </location>
</feature>
<evidence type="ECO:0000259" key="1">
    <source>
        <dbReference type="Pfam" id="PF22693"/>
    </source>
</evidence>
<dbReference type="Pfam" id="PF22693">
    <property type="entry name" value="MACPF_1"/>
    <property type="match status" value="1"/>
</dbReference>
<dbReference type="OrthoDB" id="2334385at2759"/>
<accession>A0A9N9GUY3</accession>
<protein>
    <submittedName>
        <fullName evidence="2">11117_t:CDS:1</fullName>
    </submittedName>
</protein>
<evidence type="ECO:0000313" key="3">
    <source>
        <dbReference type="Proteomes" id="UP000789831"/>
    </source>
</evidence>